<protein>
    <submittedName>
        <fullName evidence="2">Uncharacterized protein</fullName>
    </submittedName>
</protein>
<dbReference type="Proteomes" id="UP000438182">
    <property type="component" value="Unassembled WGS sequence"/>
</dbReference>
<sequence length="70" mass="7663">MSGQRFDADDDRNYANSEAEQAELKRIHDEELGVDPFWEGADITNAGGPGVHRGDDIDTGGTGLRDRDDD</sequence>
<feature type="region of interest" description="Disordered" evidence="1">
    <location>
        <begin position="1"/>
        <end position="27"/>
    </location>
</feature>
<accession>A0A6I4NXM0</accession>
<dbReference type="RefSeq" id="WP_160424886.1">
    <property type="nucleotide sequence ID" value="NZ_WSTA01000045.1"/>
</dbReference>
<organism evidence="2 3">
    <name type="scientific">Agromyces seonyuensis</name>
    <dbReference type="NCBI Taxonomy" id="2662446"/>
    <lineage>
        <taxon>Bacteria</taxon>
        <taxon>Bacillati</taxon>
        <taxon>Actinomycetota</taxon>
        <taxon>Actinomycetes</taxon>
        <taxon>Micrococcales</taxon>
        <taxon>Microbacteriaceae</taxon>
        <taxon>Agromyces</taxon>
    </lineage>
</organism>
<evidence type="ECO:0000256" key="1">
    <source>
        <dbReference type="SAM" id="MobiDB-lite"/>
    </source>
</evidence>
<evidence type="ECO:0000313" key="2">
    <source>
        <dbReference type="EMBL" id="MWB99023.1"/>
    </source>
</evidence>
<gene>
    <name evidence="2" type="ORF">GB864_10750</name>
</gene>
<feature type="region of interest" description="Disordered" evidence="1">
    <location>
        <begin position="39"/>
        <end position="70"/>
    </location>
</feature>
<proteinExistence type="predicted"/>
<dbReference type="EMBL" id="WSTA01000045">
    <property type="protein sequence ID" value="MWB99023.1"/>
    <property type="molecule type" value="Genomic_DNA"/>
</dbReference>
<evidence type="ECO:0000313" key="3">
    <source>
        <dbReference type="Proteomes" id="UP000438182"/>
    </source>
</evidence>
<dbReference type="AlphaFoldDB" id="A0A6I4NXM0"/>
<comment type="caution">
    <text evidence="2">The sequence shown here is derived from an EMBL/GenBank/DDBJ whole genome shotgun (WGS) entry which is preliminary data.</text>
</comment>
<name>A0A6I4NXM0_9MICO</name>
<reference evidence="2 3" key="1">
    <citation type="submission" date="2019-12" db="EMBL/GenBank/DDBJ databases">
        <authorList>
            <person name="Kim Y.S."/>
        </authorList>
    </citation>
    <scope>NUCLEOTIDE SEQUENCE [LARGE SCALE GENOMIC DNA]</scope>
    <source>
        <strain evidence="2 3">MMS17-SY077</strain>
    </source>
</reference>
<keyword evidence="3" id="KW-1185">Reference proteome</keyword>